<evidence type="ECO:0000259" key="3">
    <source>
        <dbReference type="Pfam" id="PF05193"/>
    </source>
</evidence>
<gene>
    <name evidence="4" type="ORF">PTE30175_05263</name>
</gene>
<dbReference type="AlphaFoldDB" id="A0A5E4ZCM9"/>
<proteinExistence type="inferred from homology"/>
<sequence length="507" mass="56319">MVSKRSENAIQWQTDISDAGNAAYFIRRVSTSVTGERGTMRWLHALAGLTLAAAVTLGHAADAGRSGTIDNTSEFTLANGLRLIVREDHRAPTVAHMVWYRAGSIDEFNGTTGVAHALEHMMFKGTKTVGPGEFSRRVAALGGRENAFTSKDYTGFFEQTEKSRLPDMMKLDADRMQNLQLTAEEFKKEIQVVMEERRLRTDDQPRALLDEQLMATALVANPYRRPIVGWMNDLQHMTVDDTKVWYQRWYAPNNAVVVVSGDVDPKQVKAWAEQYYGPIPGHALPERRPQEEPAQTGVRRVSVKAPAELPYLVMAYRAPQLHDVQKDDDVYALQVLAAALDGYSNARLSRHLVREQRIANEAGASYDGLGRGPQFFILQGVPATGKSPAALEQALRGQIAEIATHGVTADELKRVKAQVVASQIYKRDSVFGQAMEIGLNEMSGISWRDIDPMLDKFKAVTPAQVRAVAKKYFSDDQLTVATLVPQPVDAQTLKRRAQGAEDLKNMR</sequence>
<protein>
    <submittedName>
        <fullName evidence="4">Peptidase M16</fullName>
    </submittedName>
</protein>
<dbReference type="GO" id="GO:0046872">
    <property type="term" value="F:metal ion binding"/>
    <property type="evidence" value="ECO:0007669"/>
    <property type="project" value="InterPro"/>
</dbReference>
<dbReference type="InterPro" id="IPR011765">
    <property type="entry name" value="Pept_M16_N"/>
</dbReference>
<dbReference type="Proteomes" id="UP000414233">
    <property type="component" value="Unassembled WGS sequence"/>
</dbReference>
<dbReference type="SUPFAM" id="SSF63411">
    <property type="entry name" value="LuxS/MPP-like metallohydrolase"/>
    <property type="match status" value="2"/>
</dbReference>
<keyword evidence="5" id="KW-1185">Reference proteome</keyword>
<evidence type="ECO:0000313" key="4">
    <source>
        <dbReference type="EMBL" id="VVE58598.1"/>
    </source>
</evidence>
<evidence type="ECO:0000313" key="5">
    <source>
        <dbReference type="Proteomes" id="UP000414233"/>
    </source>
</evidence>
<dbReference type="PANTHER" id="PTHR11851">
    <property type="entry name" value="METALLOPROTEASE"/>
    <property type="match status" value="1"/>
</dbReference>
<organism evidence="4 5">
    <name type="scientific">Pandoraea terrae</name>
    <dbReference type="NCBI Taxonomy" id="1537710"/>
    <lineage>
        <taxon>Bacteria</taxon>
        <taxon>Pseudomonadati</taxon>
        <taxon>Pseudomonadota</taxon>
        <taxon>Betaproteobacteria</taxon>
        <taxon>Burkholderiales</taxon>
        <taxon>Burkholderiaceae</taxon>
        <taxon>Pandoraea</taxon>
    </lineage>
</organism>
<feature type="domain" description="Peptidase M16 C-terminal" evidence="3">
    <location>
        <begin position="237"/>
        <end position="418"/>
    </location>
</feature>
<dbReference type="Pfam" id="PF00675">
    <property type="entry name" value="Peptidase_M16"/>
    <property type="match status" value="1"/>
</dbReference>
<dbReference type="Gene3D" id="3.30.830.10">
    <property type="entry name" value="Metalloenzyme, LuxS/M16 peptidase-like"/>
    <property type="match status" value="2"/>
</dbReference>
<feature type="domain" description="Peptidase M16 N-terminal" evidence="2">
    <location>
        <begin position="84"/>
        <end position="228"/>
    </location>
</feature>
<evidence type="ECO:0000259" key="2">
    <source>
        <dbReference type="Pfam" id="PF00675"/>
    </source>
</evidence>
<name>A0A5E4ZCM9_9BURK</name>
<dbReference type="InterPro" id="IPR007863">
    <property type="entry name" value="Peptidase_M16_C"/>
</dbReference>
<accession>A0A5E4ZCM9</accession>
<dbReference type="EMBL" id="CABPRZ010000037">
    <property type="protein sequence ID" value="VVE58598.1"/>
    <property type="molecule type" value="Genomic_DNA"/>
</dbReference>
<dbReference type="Pfam" id="PF05193">
    <property type="entry name" value="Peptidase_M16_C"/>
    <property type="match status" value="1"/>
</dbReference>
<dbReference type="InterPro" id="IPR050361">
    <property type="entry name" value="MPP/UQCRC_Complex"/>
</dbReference>
<dbReference type="InterPro" id="IPR011249">
    <property type="entry name" value="Metalloenz_LuxS/M16"/>
</dbReference>
<reference evidence="4 5" key="1">
    <citation type="submission" date="2019-08" db="EMBL/GenBank/DDBJ databases">
        <authorList>
            <person name="Peeters C."/>
        </authorList>
    </citation>
    <scope>NUCLEOTIDE SEQUENCE [LARGE SCALE GENOMIC DNA]</scope>
    <source>
        <strain evidence="4 5">LMG 30175</strain>
    </source>
</reference>
<evidence type="ECO:0000256" key="1">
    <source>
        <dbReference type="ARBA" id="ARBA00007261"/>
    </source>
</evidence>
<comment type="similarity">
    <text evidence="1">Belongs to the peptidase M16 family.</text>
</comment>
<dbReference type="PANTHER" id="PTHR11851:SF49">
    <property type="entry name" value="MITOCHONDRIAL-PROCESSING PEPTIDASE SUBUNIT ALPHA"/>
    <property type="match status" value="1"/>
</dbReference>